<protein>
    <recommendedName>
        <fullName evidence="2">Methyltransferase FkbM domain-containing protein</fullName>
    </recommendedName>
</protein>
<gene>
    <name evidence="3" type="ORF">ACOF00016_LOCUS1961</name>
</gene>
<evidence type="ECO:0000256" key="1">
    <source>
        <dbReference type="SAM" id="Phobius"/>
    </source>
</evidence>
<dbReference type="EMBL" id="HBIM01002242">
    <property type="protein sequence ID" value="CAE0403772.1"/>
    <property type="molecule type" value="Transcribed_RNA"/>
</dbReference>
<organism evidence="3">
    <name type="scientific">Amphora coffeiformis</name>
    <dbReference type="NCBI Taxonomy" id="265554"/>
    <lineage>
        <taxon>Eukaryota</taxon>
        <taxon>Sar</taxon>
        <taxon>Stramenopiles</taxon>
        <taxon>Ochrophyta</taxon>
        <taxon>Bacillariophyta</taxon>
        <taxon>Bacillariophyceae</taxon>
        <taxon>Bacillariophycidae</taxon>
        <taxon>Thalassiophysales</taxon>
        <taxon>Catenulaceae</taxon>
        <taxon>Amphora</taxon>
    </lineage>
</organism>
<evidence type="ECO:0000313" key="3">
    <source>
        <dbReference type="EMBL" id="CAE0403772.1"/>
    </source>
</evidence>
<name>A0A7S3P499_9STRA</name>
<dbReference type="InterPro" id="IPR029063">
    <property type="entry name" value="SAM-dependent_MTases_sf"/>
</dbReference>
<keyword evidence="1" id="KW-0472">Membrane</keyword>
<accession>A0A7S3P499</accession>
<dbReference type="PANTHER" id="PTHR34203">
    <property type="entry name" value="METHYLTRANSFERASE, FKBM FAMILY PROTEIN"/>
    <property type="match status" value="1"/>
</dbReference>
<keyword evidence="1" id="KW-0812">Transmembrane</keyword>
<dbReference type="NCBIfam" id="TIGR01444">
    <property type="entry name" value="fkbM_fam"/>
    <property type="match status" value="1"/>
</dbReference>
<reference evidence="3" key="1">
    <citation type="submission" date="2021-01" db="EMBL/GenBank/DDBJ databases">
        <authorList>
            <person name="Corre E."/>
            <person name="Pelletier E."/>
            <person name="Niang G."/>
            <person name="Scheremetjew M."/>
            <person name="Finn R."/>
            <person name="Kale V."/>
            <person name="Holt S."/>
            <person name="Cochrane G."/>
            <person name="Meng A."/>
            <person name="Brown T."/>
            <person name="Cohen L."/>
        </authorList>
    </citation>
    <scope>NUCLEOTIDE SEQUENCE</scope>
    <source>
        <strain evidence="3">CCMP127</strain>
    </source>
</reference>
<evidence type="ECO:0000259" key="2">
    <source>
        <dbReference type="Pfam" id="PF05050"/>
    </source>
</evidence>
<dbReference type="AlphaFoldDB" id="A0A7S3P499"/>
<dbReference type="SUPFAM" id="SSF53335">
    <property type="entry name" value="S-adenosyl-L-methionine-dependent methyltransferases"/>
    <property type="match status" value="1"/>
</dbReference>
<feature type="domain" description="Methyltransferase FkbM" evidence="2">
    <location>
        <begin position="162"/>
        <end position="285"/>
    </location>
</feature>
<dbReference type="Pfam" id="PF05050">
    <property type="entry name" value="Methyltransf_21"/>
    <property type="match status" value="1"/>
</dbReference>
<dbReference type="InterPro" id="IPR006342">
    <property type="entry name" value="FkbM_mtfrase"/>
</dbReference>
<sequence>MVALKPFRTPSKQWLVWTGLVGWMGYFLGWQRNSMSNMVFMQQSQENGTPVPAPTTSDLRDLILKDIRIVENNFEQYNRYISARARNYGQLVDVFLAQAYMCQHGDPHQVFIDAGANIGQFTDMMFQLHGDQRSADMVQYWKDHNINIADSRLKPPPNEYIPTVYVFEPEPNNYQSLVDTSLRYPKGHVHVYHKAIADKAGNLPLYDGGSQVSGNTQGGLIPHGKQIGMVEVVSLDDFISENNIRKVNLAKIDVEGYEWEVFKGMEKSVAAGIIDLFTFEYGEKWNKKHGRPDTVTLKQVVDLFDTWGFDTFLIGQFNNVKVNGDGYDAGYENVSKYISMEMFAIHRNHPKYICMVLGLRL</sequence>
<dbReference type="InterPro" id="IPR052514">
    <property type="entry name" value="SAM-dependent_MTase"/>
</dbReference>
<proteinExistence type="predicted"/>
<feature type="transmembrane region" description="Helical" evidence="1">
    <location>
        <begin position="14"/>
        <end position="31"/>
    </location>
</feature>
<dbReference type="Gene3D" id="3.40.50.150">
    <property type="entry name" value="Vaccinia Virus protein VP39"/>
    <property type="match status" value="1"/>
</dbReference>
<keyword evidence="1" id="KW-1133">Transmembrane helix</keyword>
<dbReference type="PANTHER" id="PTHR34203:SF15">
    <property type="entry name" value="SLL1173 PROTEIN"/>
    <property type="match status" value="1"/>
</dbReference>